<name>A0ACD1ICL9_9EURO</name>
<dbReference type="Proteomes" id="UP000249748">
    <property type="component" value="Unassembled WGS sequence"/>
</dbReference>
<organism evidence="1 2">
    <name type="scientific">Aspergillus costaricaensis CBS 115574</name>
    <dbReference type="NCBI Taxonomy" id="1448317"/>
    <lineage>
        <taxon>Eukaryota</taxon>
        <taxon>Fungi</taxon>
        <taxon>Dikarya</taxon>
        <taxon>Ascomycota</taxon>
        <taxon>Pezizomycotina</taxon>
        <taxon>Eurotiomycetes</taxon>
        <taxon>Eurotiomycetidae</taxon>
        <taxon>Eurotiales</taxon>
        <taxon>Aspergillaceae</taxon>
        <taxon>Aspergillus</taxon>
        <taxon>Aspergillus subgen. Circumdati</taxon>
    </lineage>
</organism>
<reference evidence="1" key="1">
    <citation type="submission" date="2018-02" db="EMBL/GenBank/DDBJ databases">
        <title>The genomes of Aspergillus section Nigri reveals drivers in fungal speciation.</title>
        <authorList>
            <consortium name="DOE Joint Genome Institute"/>
            <person name="Vesth T.C."/>
            <person name="Nybo J."/>
            <person name="Theobald S."/>
            <person name="Brandl J."/>
            <person name="Frisvad J.C."/>
            <person name="Nielsen K.F."/>
            <person name="Lyhne E.K."/>
            <person name="Kogle M.E."/>
            <person name="Kuo A."/>
            <person name="Riley R."/>
            <person name="Clum A."/>
            <person name="Nolan M."/>
            <person name="Lipzen A."/>
            <person name="Salamov A."/>
            <person name="Henrissat B."/>
            <person name="Wiebenga A."/>
            <person name="De vries R.P."/>
            <person name="Grigoriev I.V."/>
            <person name="Mortensen U.H."/>
            <person name="Andersen M.R."/>
            <person name="Baker S.E."/>
        </authorList>
    </citation>
    <scope>NUCLEOTIDE SEQUENCE</scope>
    <source>
        <strain evidence="1">CBS 115574</strain>
    </source>
</reference>
<evidence type="ECO:0000313" key="2">
    <source>
        <dbReference type="Proteomes" id="UP000249748"/>
    </source>
</evidence>
<dbReference type="EMBL" id="KZ824552">
    <property type="protein sequence ID" value="RAK88026.1"/>
    <property type="molecule type" value="Genomic_DNA"/>
</dbReference>
<protein>
    <submittedName>
        <fullName evidence="1">Uncharacterized protein</fullName>
    </submittedName>
</protein>
<evidence type="ECO:0000313" key="1">
    <source>
        <dbReference type="EMBL" id="RAK88026.1"/>
    </source>
</evidence>
<keyword evidence="2" id="KW-1185">Reference proteome</keyword>
<sequence>MTYSNDFSMLDPIDEAFEQGLSQVGPTTLLSNAGQSMADPGNAAEEAVNVLAGTGNTLNESPGAAPAQKNAPQLQSTVNAAGGEVGALVGIIRK</sequence>
<proteinExistence type="predicted"/>
<gene>
    <name evidence="1" type="ORF">BO79DRAFT_255735</name>
</gene>
<accession>A0ACD1ICL9</accession>